<dbReference type="EMBL" id="WPCU01000004">
    <property type="protein sequence ID" value="MVA75360.1"/>
    <property type="molecule type" value="Genomic_DNA"/>
</dbReference>
<feature type="transmembrane region" description="Helical" evidence="1">
    <location>
        <begin position="83"/>
        <end position="101"/>
    </location>
</feature>
<name>A0A6A9V0G1_9ACTN</name>
<keyword evidence="3" id="KW-1185">Reference proteome</keyword>
<evidence type="ECO:0000313" key="2">
    <source>
        <dbReference type="EMBL" id="MVA75360.1"/>
    </source>
</evidence>
<organism evidence="2 3">
    <name type="scientific">Auraticoccus cholistanensis</name>
    <dbReference type="NCBI Taxonomy" id="2656650"/>
    <lineage>
        <taxon>Bacteria</taxon>
        <taxon>Bacillati</taxon>
        <taxon>Actinomycetota</taxon>
        <taxon>Actinomycetes</taxon>
        <taxon>Propionibacteriales</taxon>
        <taxon>Propionibacteriaceae</taxon>
        <taxon>Auraticoccus</taxon>
    </lineage>
</organism>
<evidence type="ECO:0000256" key="1">
    <source>
        <dbReference type="SAM" id="Phobius"/>
    </source>
</evidence>
<dbReference type="AlphaFoldDB" id="A0A6A9V0G1"/>
<reference evidence="2 3" key="1">
    <citation type="submission" date="2019-12" db="EMBL/GenBank/DDBJ databases">
        <title>Auraticoccus cholistani sp. nov., an actinomycete isolated from soil of Cholistan desert.</title>
        <authorList>
            <person name="Cheema M.T."/>
        </authorList>
    </citation>
    <scope>NUCLEOTIDE SEQUENCE [LARGE SCALE GENOMIC DNA]</scope>
    <source>
        <strain evidence="2 3">F435</strain>
    </source>
</reference>
<gene>
    <name evidence="2" type="ORF">GC722_04850</name>
</gene>
<keyword evidence="1" id="KW-0472">Membrane</keyword>
<keyword evidence="1" id="KW-1133">Transmembrane helix</keyword>
<accession>A0A6A9V0G1</accession>
<protein>
    <submittedName>
        <fullName evidence="2">Uncharacterized protein</fullName>
    </submittedName>
</protein>
<keyword evidence="1" id="KW-0812">Transmembrane</keyword>
<comment type="caution">
    <text evidence="2">The sequence shown here is derived from an EMBL/GenBank/DDBJ whole genome shotgun (WGS) entry which is preliminary data.</text>
</comment>
<feature type="transmembrane region" description="Helical" evidence="1">
    <location>
        <begin position="61"/>
        <end position="77"/>
    </location>
</feature>
<proteinExistence type="predicted"/>
<dbReference type="Proteomes" id="UP000435304">
    <property type="component" value="Unassembled WGS sequence"/>
</dbReference>
<sequence>MLYAGASAFDYREPTEAALYHLLNRGHLALQQGLWLPLIGFPLAAAVVGFLLPLRAAWPRVAATVLGVAATAWMVVWRSDALQWVLVPAGYVALCVLLLWTPGVTRWLRTRPRTQETPR</sequence>
<evidence type="ECO:0000313" key="3">
    <source>
        <dbReference type="Proteomes" id="UP000435304"/>
    </source>
</evidence>
<feature type="transmembrane region" description="Helical" evidence="1">
    <location>
        <begin position="34"/>
        <end position="54"/>
    </location>
</feature>